<evidence type="ECO:0000313" key="3">
    <source>
        <dbReference type="Proteomes" id="UP000005239"/>
    </source>
</evidence>
<name>A0A2A6B8M1_PRIPA</name>
<proteinExistence type="predicted"/>
<evidence type="ECO:0000313" key="2">
    <source>
        <dbReference type="EnsemblMetazoa" id="PPA43898.1"/>
    </source>
</evidence>
<dbReference type="AlphaFoldDB" id="A0A2A6B8M1"/>
<feature type="compositionally biased region" description="Basic and acidic residues" evidence="1">
    <location>
        <begin position="83"/>
        <end position="92"/>
    </location>
</feature>
<reference evidence="3" key="1">
    <citation type="journal article" date="2008" name="Nat. Genet.">
        <title>The Pristionchus pacificus genome provides a unique perspective on nematode lifestyle and parasitism.</title>
        <authorList>
            <person name="Dieterich C."/>
            <person name="Clifton S.W."/>
            <person name="Schuster L.N."/>
            <person name="Chinwalla A."/>
            <person name="Delehaunty K."/>
            <person name="Dinkelacker I."/>
            <person name="Fulton L."/>
            <person name="Fulton R."/>
            <person name="Godfrey J."/>
            <person name="Minx P."/>
            <person name="Mitreva M."/>
            <person name="Roeseler W."/>
            <person name="Tian H."/>
            <person name="Witte H."/>
            <person name="Yang S.P."/>
            <person name="Wilson R.K."/>
            <person name="Sommer R.J."/>
        </authorList>
    </citation>
    <scope>NUCLEOTIDE SEQUENCE [LARGE SCALE GENOMIC DNA]</scope>
    <source>
        <strain evidence="3">PS312</strain>
    </source>
</reference>
<feature type="region of interest" description="Disordered" evidence="1">
    <location>
        <begin position="36"/>
        <end position="101"/>
    </location>
</feature>
<keyword evidence="3" id="KW-1185">Reference proteome</keyword>
<organism evidence="2 3">
    <name type="scientific">Pristionchus pacificus</name>
    <name type="common">Parasitic nematode worm</name>
    <dbReference type="NCBI Taxonomy" id="54126"/>
    <lineage>
        <taxon>Eukaryota</taxon>
        <taxon>Metazoa</taxon>
        <taxon>Ecdysozoa</taxon>
        <taxon>Nematoda</taxon>
        <taxon>Chromadorea</taxon>
        <taxon>Rhabditida</taxon>
        <taxon>Rhabditina</taxon>
        <taxon>Diplogasteromorpha</taxon>
        <taxon>Diplogasteroidea</taxon>
        <taxon>Neodiplogasteridae</taxon>
        <taxon>Pristionchus</taxon>
    </lineage>
</organism>
<accession>A0A8R1UYQ7</accession>
<accession>A0A2A6B8M1</accession>
<reference evidence="2" key="2">
    <citation type="submission" date="2022-06" db="UniProtKB">
        <authorList>
            <consortium name="EnsemblMetazoa"/>
        </authorList>
    </citation>
    <scope>IDENTIFICATION</scope>
    <source>
        <strain evidence="2">PS312</strain>
    </source>
</reference>
<gene>
    <name evidence="2" type="primary">WBGene00282267</name>
</gene>
<evidence type="ECO:0000256" key="1">
    <source>
        <dbReference type="SAM" id="MobiDB-lite"/>
    </source>
</evidence>
<dbReference type="EnsemblMetazoa" id="PPA43898.1">
    <property type="protein sequence ID" value="PPA43898.1"/>
    <property type="gene ID" value="WBGene00282267"/>
</dbReference>
<dbReference type="Proteomes" id="UP000005239">
    <property type="component" value="Unassembled WGS sequence"/>
</dbReference>
<sequence length="101" mass="11440">MVISIPPPFSLNEHWSETKKEILRTGERREDWAGLAAYEEDNKKGQERRKNRSKSGENTNDVTLDALDTGLSTSRVSWYESGTDGRYRKDSRLGANAPGPR</sequence>
<protein>
    <submittedName>
        <fullName evidence="2">Uncharacterized protein</fullName>
    </submittedName>
</protein>